<evidence type="ECO:0000256" key="1">
    <source>
        <dbReference type="SAM" id="MobiDB-lite"/>
    </source>
</evidence>
<gene>
    <name evidence="2" type="ORF">SAMN05421833_106214</name>
</gene>
<proteinExistence type="predicted"/>
<keyword evidence="3" id="KW-1185">Reference proteome</keyword>
<evidence type="ECO:0000313" key="2">
    <source>
        <dbReference type="EMBL" id="SIR16118.1"/>
    </source>
</evidence>
<name>A0A1N6YNA7_9ACTN</name>
<dbReference type="EMBL" id="FTNI01000006">
    <property type="protein sequence ID" value="SIR16118.1"/>
    <property type="molecule type" value="Genomic_DNA"/>
</dbReference>
<dbReference type="RefSeq" id="WP_239104931.1">
    <property type="nucleotide sequence ID" value="NZ_FTNI01000006.1"/>
</dbReference>
<accession>A0A1N6YNA7</accession>
<protein>
    <submittedName>
        <fullName evidence="2">Uncharacterized protein</fullName>
    </submittedName>
</protein>
<feature type="compositionally biased region" description="Pro residues" evidence="1">
    <location>
        <begin position="20"/>
        <end position="37"/>
    </location>
</feature>
<sequence>MAEPGESPPPTTPPGGSSVPPHPMAMGTPPPGTPPPSRGIKSSTAIKLGTLGVLSVLVVGFCAAQDDYEEVGADCVDTSTLNPDGSYLVVDDDLCDDDGGSGSHYYGSHGAYRWYYGGTRNGGRVYHGTTVRPADAHISTRSGRVVQRGGFGFHSRGGG</sequence>
<feature type="compositionally biased region" description="Pro residues" evidence="1">
    <location>
        <begin position="1"/>
        <end position="13"/>
    </location>
</feature>
<evidence type="ECO:0000313" key="3">
    <source>
        <dbReference type="Proteomes" id="UP000186096"/>
    </source>
</evidence>
<dbReference type="AlphaFoldDB" id="A0A1N6YNA7"/>
<dbReference type="STRING" id="58117.SAMN05421833_106214"/>
<reference evidence="3" key="1">
    <citation type="submission" date="2017-01" db="EMBL/GenBank/DDBJ databases">
        <authorList>
            <person name="Varghese N."/>
            <person name="Submissions S."/>
        </authorList>
    </citation>
    <scope>NUCLEOTIDE SEQUENCE [LARGE SCALE GENOMIC DNA]</scope>
    <source>
        <strain evidence="3">ATCC 12950</strain>
    </source>
</reference>
<dbReference type="Proteomes" id="UP000186096">
    <property type="component" value="Unassembled WGS sequence"/>
</dbReference>
<organism evidence="2 3">
    <name type="scientific">Microbispora rosea</name>
    <dbReference type="NCBI Taxonomy" id="58117"/>
    <lineage>
        <taxon>Bacteria</taxon>
        <taxon>Bacillati</taxon>
        <taxon>Actinomycetota</taxon>
        <taxon>Actinomycetes</taxon>
        <taxon>Streptosporangiales</taxon>
        <taxon>Streptosporangiaceae</taxon>
        <taxon>Microbispora</taxon>
    </lineage>
</organism>
<feature type="region of interest" description="Disordered" evidence="1">
    <location>
        <begin position="1"/>
        <end position="42"/>
    </location>
</feature>